<dbReference type="PANTHER" id="PTHR46512:SF9">
    <property type="entry name" value="PEPTIDYLPROLYL ISOMERASE"/>
    <property type="match status" value="1"/>
</dbReference>
<feature type="compositionally biased region" description="Acidic residues" evidence="1">
    <location>
        <begin position="1"/>
        <end position="15"/>
    </location>
</feature>
<feature type="region of interest" description="Disordered" evidence="1">
    <location>
        <begin position="1"/>
        <end position="28"/>
    </location>
</feature>
<evidence type="ECO:0000313" key="2">
    <source>
        <dbReference type="EMBL" id="CAK0862352.1"/>
    </source>
</evidence>
<dbReference type="InterPro" id="IPR050754">
    <property type="entry name" value="FKBP4/5/8-like"/>
</dbReference>
<gene>
    <name evidence="2" type="ORF">PCOR1329_LOCUS50790</name>
</gene>
<dbReference type="PANTHER" id="PTHR46512">
    <property type="entry name" value="PEPTIDYLPROLYL ISOMERASE"/>
    <property type="match status" value="1"/>
</dbReference>
<comment type="caution">
    <text evidence="2">The sequence shown here is derived from an EMBL/GenBank/DDBJ whole genome shotgun (WGS) entry which is preliminary data.</text>
</comment>
<dbReference type="Gene3D" id="3.10.50.40">
    <property type="match status" value="1"/>
</dbReference>
<accession>A0ABN9UT97</accession>
<dbReference type="SUPFAM" id="SSF54534">
    <property type="entry name" value="FKBP-like"/>
    <property type="match status" value="1"/>
</dbReference>
<protein>
    <recommendedName>
        <fullName evidence="4">Peptidylprolyl isomerase</fullName>
    </recommendedName>
</protein>
<dbReference type="Proteomes" id="UP001189429">
    <property type="component" value="Unassembled WGS sequence"/>
</dbReference>
<keyword evidence="3" id="KW-1185">Reference proteome</keyword>
<sequence length="316" mass="33973">MQLMEESDELAEELMETVASPESANSAAHGAHELVEEHMETKVAGPVVLGPIPPFPMFGVMDSVGEKDAVKFAAYFSTGDGAQASFDLEGRRLERDVLLLGGERARWADAEDPLDVPRGPAMAKGEDWAGLEYRLGASALGALGRACDAALKGMKKGEEALLRCTKDYSCEDWSDGVEVTIKLREICETRDISFRKDGTVLKKRTREGEGHSTPTEASKVTLSVDDARQADALIPGFVSQVLEFTLGNGEVCDALECAAAHMKRLERATLTVARPALAAEANLGLRDVGAGGESIVLKLEMKEFENGKDPRCCATQ</sequence>
<dbReference type="InterPro" id="IPR046357">
    <property type="entry name" value="PPIase_dom_sf"/>
</dbReference>
<name>A0ABN9UT97_9DINO</name>
<proteinExistence type="predicted"/>
<organism evidence="2 3">
    <name type="scientific">Prorocentrum cordatum</name>
    <dbReference type="NCBI Taxonomy" id="2364126"/>
    <lineage>
        <taxon>Eukaryota</taxon>
        <taxon>Sar</taxon>
        <taxon>Alveolata</taxon>
        <taxon>Dinophyceae</taxon>
        <taxon>Prorocentrales</taxon>
        <taxon>Prorocentraceae</taxon>
        <taxon>Prorocentrum</taxon>
    </lineage>
</organism>
<dbReference type="EMBL" id="CAUYUJ010016151">
    <property type="protein sequence ID" value="CAK0862352.1"/>
    <property type="molecule type" value="Genomic_DNA"/>
</dbReference>
<reference evidence="2" key="1">
    <citation type="submission" date="2023-10" db="EMBL/GenBank/DDBJ databases">
        <authorList>
            <person name="Chen Y."/>
            <person name="Shah S."/>
            <person name="Dougan E. K."/>
            <person name="Thang M."/>
            <person name="Chan C."/>
        </authorList>
    </citation>
    <scope>NUCLEOTIDE SEQUENCE [LARGE SCALE GENOMIC DNA]</scope>
</reference>
<evidence type="ECO:0000313" key="3">
    <source>
        <dbReference type="Proteomes" id="UP001189429"/>
    </source>
</evidence>
<evidence type="ECO:0008006" key="4">
    <source>
        <dbReference type="Google" id="ProtNLM"/>
    </source>
</evidence>
<evidence type="ECO:0000256" key="1">
    <source>
        <dbReference type="SAM" id="MobiDB-lite"/>
    </source>
</evidence>